<accession>A0AAV3YR48</accession>
<gene>
    <name evidence="1" type="ORF">PoB_001132800</name>
</gene>
<dbReference type="AlphaFoldDB" id="A0AAV3YR48"/>
<sequence length="84" mass="10070">MRRRQGSLSREKAVNIFTEGIKFGARLEDREWTACRMMHPEKRSISDGRVQPTYETSLCHAKNVCRRYRNTYDYLKKWSILTLK</sequence>
<dbReference type="EMBL" id="BLXT01001347">
    <property type="protein sequence ID" value="GFN84822.1"/>
    <property type="molecule type" value="Genomic_DNA"/>
</dbReference>
<reference evidence="1 2" key="1">
    <citation type="journal article" date="2021" name="Elife">
        <title>Chloroplast acquisition without the gene transfer in kleptoplastic sea slugs, Plakobranchus ocellatus.</title>
        <authorList>
            <person name="Maeda T."/>
            <person name="Takahashi S."/>
            <person name="Yoshida T."/>
            <person name="Shimamura S."/>
            <person name="Takaki Y."/>
            <person name="Nagai Y."/>
            <person name="Toyoda A."/>
            <person name="Suzuki Y."/>
            <person name="Arimoto A."/>
            <person name="Ishii H."/>
            <person name="Satoh N."/>
            <person name="Nishiyama T."/>
            <person name="Hasebe M."/>
            <person name="Maruyama T."/>
            <person name="Minagawa J."/>
            <person name="Obokata J."/>
            <person name="Shigenobu S."/>
        </authorList>
    </citation>
    <scope>NUCLEOTIDE SEQUENCE [LARGE SCALE GENOMIC DNA]</scope>
</reference>
<dbReference type="Proteomes" id="UP000735302">
    <property type="component" value="Unassembled WGS sequence"/>
</dbReference>
<proteinExistence type="predicted"/>
<organism evidence="1 2">
    <name type="scientific">Plakobranchus ocellatus</name>
    <dbReference type="NCBI Taxonomy" id="259542"/>
    <lineage>
        <taxon>Eukaryota</taxon>
        <taxon>Metazoa</taxon>
        <taxon>Spiralia</taxon>
        <taxon>Lophotrochozoa</taxon>
        <taxon>Mollusca</taxon>
        <taxon>Gastropoda</taxon>
        <taxon>Heterobranchia</taxon>
        <taxon>Euthyneura</taxon>
        <taxon>Panpulmonata</taxon>
        <taxon>Sacoglossa</taxon>
        <taxon>Placobranchoidea</taxon>
        <taxon>Plakobranchidae</taxon>
        <taxon>Plakobranchus</taxon>
    </lineage>
</organism>
<protein>
    <submittedName>
        <fullName evidence="1">Uncharacterized protein</fullName>
    </submittedName>
</protein>
<keyword evidence="2" id="KW-1185">Reference proteome</keyword>
<evidence type="ECO:0000313" key="2">
    <source>
        <dbReference type="Proteomes" id="UP000735302"/>
    </source>
</evidence>
<comment type="caution">
    <text evidence="1">The sequence shown here is derived from an EMBL/GenBank/DDBJ whole genome shotgun (WGS) entry which is preliminary data.</text>
</comment>
<name>A0AAV3YR48_9GAST</name>
<evidence type="ECO:0000313" key="1">
    <source>
        <dbReference type="EMBL" id="GFN84822.1"/>
    </source>
</evidence>